<dbReference type="Pfam" id="PF00326">
    <property type="entry name" value="Peptidase_S9"/>
    <property type="match status" value="1"/>
</dbReference>
<dbReference type="GO" id="GO:0006508">
    <property type="term" value="P:proteolysis"/>
    <property type="evidence" value="ECO:0007669"/>
    <property type="project" value="UniProtKB-KW"/>
</dbReference>
<comment type="caution">
    <text evidence="10">The sequence shown here is derived from an EMBL/GenBank/DDBJ whole genome shotgun (WGS) entry which is preliminary data.</text>
</comment>
<dbReference type="PANTHER" id="PTHR11757:SF19">
    <property type="entry name" value="PROLYL ENDOPEPTIDASE-LIKE"/>
    <property type="match status" value="1"/>
</dbReference>
<dbReference type="GO" id="GO:0004252">
    <property type="term" value="F:serine-type endopeptidase activity"/>
    <property type="evidence" value="ECO:0007669"/>
    <property type="project" value="UniProtKB-UniRule"/>
</dbReference>
<dbReference type="InterPro" id="IPR002470">
    <property type="entry name" value="Peptidase_S9A"/>
</dbReference>
<keyword evidence="4 7" id="KW-0378">Hydrolase</keyword>
<dbReference type="Gene3D" id="2.130.10.120">
    <property type="entry name" value="Prolyl oligopeptidase, N-terminal domain"/>
    <property type="match status" value="1"/>
</dbReference>
<comment type="similarity">
    <text evidence="2 7">Belongs to the peptidase S9A family.</text>
</comment>
<feature type="domain" description="Peptidase S9 prolyl oligopeptidase catalytic" evidence="8">
    <location>
        <begin position="522"/>
        <end position="736"/>
    </location>
</feature>
<proteinExistence type="inferred from homology"/>
<evidence type="ECO:0000256" key="3">
    <source>
        <dbReference type="ARBA" id="ARBA00022670"/>
    </source>
</evidence>
<dbReference type="Gene3D" id="3.40.50.1820">
    <property type="entry name" value="alpha/beta hydrolase"/>
    <property type="match status" value="1"/>
</dbReference>
<reference evidence="10 11" key="1">
    <citation type="submission" date="2019-07" db="EMBL/GenBank/DDBJ databases">
        <title>Genomics analysis of Aphanomyces spp. identifies a new class of oomycete effector associated with host adaptation.</title>
        <authorList>
            <person name="Gaulin E."/>
        </authorList>
    </citation>
    <scope>NUCLEOTIDE SEQUENCE [LARGE SCALE GENOMIC DNA]</scope>
    <source>
        <strain evidence="10 11">ATCC 201684</strain>
    </source>
</reference>
<dbReference type="SUPFAM" id="SSF50993">
    <property type="entry name" value="Peptidase/esterase 'gauge' domain"/>
    <property type="match status" value="1"/>
</dbReference>
<dbReference type="InterPro" id="IPR023302">
    <property type="entry name" value="Pept_S9A_N"/>
</dbReference>
<dbReference type="VEuPathDB" id="FungiDB:AeMF1_004262"/>
<keyword evidence="5 7" id="KW-0720">Serine protease</keyword>
<gene>
    <name evidence="10" type="ORF">Ae201684_008165</name>
</gene>
<comment type="catalytic activity">
    <reaction evidence="1">
        <text>Hydrolysis of Pro-|-Xaa &gt;&gt; Ala-|-Xaa in oligopeptides.</text>
        <dbReference type="EC" id="3.4.21.26"/>
    </reaction>
</comment>
<dbReference type="FunFam" id="3.40.50.1820:FF:000005">
    <property type="entry name" value="Prolyl endopeptidase"/>
    <property type="match status" value="1"/>
</dbReference>
<protein>
    <recommendedName>
        <fullName evidence="7">Prolyl endopeptidase</fullName>
        <ecNumber evidence="7">3.4.21.-</ecNumber>
    </recommendedName>
</protein>
<dbReference type="SUPFAM" id="SSF53474">
    <property type="entry name" value="alpha/beta-Hydrolases"/>
    <property type="match status" value="1"/>
</dbReference>
<comment type="function">
    <text evidence="6">Serine peptidase whose precise substrate specificity remains unclear. Does not cleave peptides after a arginine or lysine residue. Regulates trans-Golgi network morphology and sorting by regulating the membrane binding of the AP-1 complex. May play a role in the regulation of synaptic vesicle exocytosis.</text>
</comment>
<dbReference type="InterPro" id="IPR029058">
    <property type="entry name" value="AB_hydrolase_fold"/>
</dbReference>
<sequence length="740" mass="83833">MALAANEGLGLGLTVGLASLALNYIRNRAAQPLVLTPPVLPKRPRMVPFGKVPGQNRGDQPMEPIIYLEDPYFYVRDDKRKNEEVLDHLRAENAYTKAALAHLEKSQDALYKELLSHVQETDQKVPYPHGDFLYYSRTEAGKAYAIHCRKPRSSASSDQDETVLLNVNTLADGQSHCNVGSVEISPDHKLLAYSVDFTAYETYDIYVKNVATNAITKEIERCNGSITWGLDASTIYYVTQDAAHRSYKVWSHKLGTPQSDDVCWFTEDNEMFSAGVYKTSSDRYVIISSHSKESSEARALDLTKPELGFVLIAPRAPKVKYSVNHWHDNFLITTNRDGDVNFKLMAVSTEAVFSQKNDQVAAWIPVFPYDPQVKVGYVRTFRSFFVLSGRQDGLTQLWIGSKDKSGKWQKQLLKMNDAMYSISGATNAEFDTDVFRFTYSSLTTPLQTLEYNTKTEKTECLKETPVPNYDRTLYHSERVEAKAADGTTIPMSMVYRKDLKRSEPQPLHLYGYGSYEIPIDPDFRSTILPLLDRGVIYVIAHIRGGGENGRTWYESAKYLTKINTFTDFIACAEHLIEAKYTTPKQMSCEGRSAGGLLMGAVLNLRPDLFTAAIAGVPFVDVMNTMSDATIPLTTGEWTEWGNPNEMKYFAYILQYSPYENVKAQDYPSMLVTGGLFDPRVPYWEPTKWVARLRERKTDSNQILLKMDMEAGHFSASDRYYFLKEKAIEISFLLDKLHLIQ</sequence>
<dbReference type="Pfam" id="PF02897">
    <property type="entry name" value="Peptidase_S9_N"/>
    <property type="match status" value="1"/>
</dbReference>
<evidence type="ECO:0000256" key="2">
    <source>
        <dbReference type="ARBA" id="ARBA00005228"/>
    </source>
</evidence>
<dbReference type="PANTHER" id="PTHR11757">
    <property type="entry name" value="PROTEASE FAMILY S9A OLIGOPEPTIDASE"/>
    <property type="match status" value="1"/>
</dbReference>
<evidence type="ECO:0000256" key="7">
    <source>
        <dbReference type="RuleBase" id="RU368024"/>
    </source>
</evidence>
<evidence type="ECO:0000313" key="11">
    <source>
        <dbReference type="Proteomes" id="UP000481153"/>
    </source>
</evidence>
<keyword evidence="11" id="KW-1185">Reference proteome</keyword>
<evidence type="ECO:0000256" key="1">
    <source>
        <dbReference type="ARBA" id="ARBA00001070"/>
    </source>
</evidence>
<dbReference type="Proteomes" id="UP000481153">
    <property type="component" value="Unassembled WGS sequence"/>
</dbReference>
<organism evidence="10 11">
    <name type="scientific">Aphanomyces euteiches</name>
    <dbReference type="NCBI Taxonomy" id="100861"/>
    <lineage>
        <taxon>Eukaryota</taxon>
        <taxon>Sar</taxon>
        <taxon>Stramenopiles</taxon>
        <taxon>Oomycota</taxon>
        <taxon>Saprolegniomycetes</taxon>
        <taxon>Saprolegniales</taxon>
        <taxon>Verrucalvaceae</taxon>
        <taxon>Aphanomyces</taxon>
    </lineage>
</organism>
<evidence type="ECO:0000259" key="9">
    <source>
        <dbReference type="Pfam" id="PF02897"/>
    </source>
</evidence>
<accession>A0A6G0X5P6</accession>
<keyword evidence="3 7" id="KW-0645">Protease</keyword>
<feature type="domain" description="Peptidase S9A N-terminal" evidence="9">
    <location>
        <begin position="68"/>
        <end position="463"/>
    </location>
</feature>
<dbReference type="InterPro" id="IPR051543">
    <property type="entry name" value="Serine_Peptidase_S9A"/>
</dbReference>
<dbReference type="PRINTS" id="PR00862">
    <property type="entry name" value="PROLIGOPTASE"/>
</dbReference>
<evidence type="ECO:0000256" key="5">
    <source>
        <dbReference type="ARBA" id="ARBA00022825"/>
    </source>
</evidence>
<evidence type="ECO:0000256" key="4">
    <source>
        <dbReference type="ARBA" id="ARBA00022801"/>
    </source>
</evidence>
<dbReference type="InterPro" id="IPR001375">
    <property type="entry name" value="Peptidase_S9_cat"/>
</dbReference>
<dbReference type="EMBL" id="VJMJ01000100">
    <property type="protein sequence ID" value="KAF0735249.1"/>
    <property type="molecule type" value="Genomic_DNA"/>
</dbReference>
<dbReference type="AlphaFoldDB" id="A0A6G0X5P6"/>
<evidence type="ECO:0000313" key="10">
    <source>
        <dbReference type="EMBL" id="KAF0735249.1"/>
    </source>
</evidence>
<dbReference type="EC" id="3.4.21.-" evidence="7"/>
<evidence type="ECO:0000256" key="6">
    <source>
        <dbReference type="ARBA" id="ARBA00045448"/>
    </source>
</evidence>
<name>A0A6G0X5P6_9STRA</name>
<evidence type="ECO:0000259" key="8">
    <source>
        <dbReference type="Pfam" id="PF00326"/>
    </source>
</evidence>